<evidence type="ECO:0000313" key="2">
    <source>
        <dbReference type="Proteomes" id="UP001320706"/>
    </source>
</evidence>
<evidence type="ECO:0000313" key="1">
    <source>
        <dbReference type="EMBL" id="KAK8208955.1"/>
    </source>
</evidence>
<sequence>MSVRDGMVVLHTLASSCRAVTGVRSSRLYSLVWQRQLKSLLVCKPPSQKQNAANVDVAAGLGGGRGGQVWFCSLQALLGFGYLLKVKGAASILCCDRCCITGKLEVAETLEGRRAMLLKPRRQVQWCIRYLPIQQIRFGLLPVTMKPVCKVMRCDRTNLGSSSHNLHVKHHAPGNAIMLPEALQAEAFSPFVEKA</sequence>
<gene>
    <name evidence="1" type="ORF">M8818_003918</name>
</gene>
<dbReference type="Proteomes" id="UP001320706">
    <property type="component" value="Unassembled WGS sequence"/>
</dbReference>
<dbReference type="EMBL" id="JAMKPW020000018">
    <property type="protein sequence ID" value="KAK8208955.1"/>
    <property type="molecule type" value="Genomic_DNA"/>
</dbReference>
<organism evidence="1 2">
    <name type="scientific">Zalaria obscura</name>
    <dbReference type="NCBI Taxonomy" id="2024903"/>
    <lineage>
        <taxon>Eukaryota</taxon>
        <taxon>Fungi</taxon>
        <taxon>Dikarya</taxon>
        <taxon>Ascomycota</taxon>
        <taxon>Pezizomycotina</taxon>
        <taxon>Dothideomycetes</taxon>
        <taxon>Dothideomycetidae</taxon>
        <taxon>Dothideales</taxon>
        <taxon>Zalariaceae</taxon>
        <taxon>Zalaria</taxon>
    </lineage>
</organism>
<name>A0ACC3SDQ7_9PEZI</name>
<accession>A0ACC3SDQ7</accession>
<reference evidence="1" key="1">
    <citation type="submission" date="2024-02" db="EMBL/GenBank/DDBJ databases">
        <title>Metagenome Assembled Genome of Zalaria obscura JY119.</title>
        <authorList>
            <person name="Vighnesh L."/>
            <person name="Jagadeeshwari U."/>
            <person name="Venkata Ramana C."/>
            <person name="Sasikala C."/>
        </authorList>
    </citation>
    <scope>NUCLEOTIDE SEQUENCE</scope>
    <source>
        <strain evidence="1">JY119</strain>
    </source>
</reference>
<proteinExistence type="predicted"/>
<comment type="caution">
    <text evidence="1">The sequence shown here is derived from an EMBL/GenBank/DDBJ whole genome shotgun (WGS) entry which is preliminary data.</text>
</comment>
<keyword evidence="2" id="KW-1185">Reference proteome</keyword>
<protein>
    <submittedName>
        <fullName evidence="1">Uncharacterized protein</fullName>
    </submittedName>
</protein>